<evidence type="ECO:0000259" key="2">
    <source>
        <dbReference type="PROSITE" id="PS51064"/>
    </source>
</evidence>
<dbReference type="PANTHER" id="PTHR21636:SF2">
    <property type="entry name" value="PROTEIN DOK-7"/>
    <property type="match status" value="1"/>
</dbReference>
<feature type="compositionally biased region" description="Polar residues" evidence="1">
    <location>
        <begin position="745"/>
        <end position="754"/>
    </location>
</feature>
<dbReference type="AlphaFoldDB" id="A0AAV2SBG6"/>
<reference evidence="3 4" key="1">
    <citation type="submission" date="2024-05" db="EMBL/GenBank/DDBJ databases">
        <authorList>
            <person name="Wallberg A."/>
        </authorList>
    </citation>
    <scope>NUCLEOTIDE SEQUENCE [LARGE SCALE GENOMIC DNA]</scope>
</reference>
<sequence>MYQHSIGEGGLSIGEGGDEYKLWEVLGNMTSLFNHLYNENGDWSYPNAIRGRLVVNQVFKTRFTLDKESHTLGLVCQDVTLVVAFDTKERLLQWQVKITATLGEELQFLVQVIQVPPRSRVATGPARLHIRDHRFCLASGTPPRLLAAWATSDLRRYGVVDGRVVWDGGSRCGRWAGVHVAISDTPHSVIHALDKASRGHVTKASSGRSRSGSTADGSQIDSRMDATTWMREVSALDLHFDTMSLAGSEATTVATSPRDIFPRPSCECYSSNQQENWSRRTPCQCGTLWDGPASIDGGGGWWAARWARESLGSINDCASDSLYDKPRHTKSCFITHQQLQQQQQHHHLQQNHHHQYQSQQQQQQPQQHQQQLNHQLMQHQHLRFESGSSAGESKIPSILSKSELNILQKQSQEYNTHYDVPRRIAPSINDKGCSPQHTAQDLGVMAGGHGCSKVLGWAGSIVCGPKEDSGVTPKALKVDGHGRMPVVDAYTGTLLRHLPPPPPLPPQNTGNQPLYAVVNKNKYLGKPRAPTPPPSPPVEECLDTKVNYANLKFTESLPLYENVRDLKKSQIINSRSTKSTQVEFSKTDSKSKKLLTPPNECHQLQCRSKVKIQNEGSISAVQTSKMYNSLNMKQDIHNPDCTSCQSKKLDESNGHYLSMTPKTQSSDLHYLSMQPIKSHSSTLIPTQEDVKPCQNQVPLMSGSSTTPRSGLGRSLSLAAHEQTFTGPPRRSTSADSLSRDDWEATPSNTPSATPKRTAKYGLINTVIMNHIAEIMLVTVAVILDMMQQRLWSMRKSFLLSSKILKAPLMSEKVYITQIIEYIITKYMYCFVKLNNS</sequence>
<gene>
    <name evidence="3" type="ORF">MNOR_LOCUS34658</name>
</gene>
<dbReference type="InterPro" id="IPR037746">
    <property type="entry name" value="Dok-7"/>
</dbReference>
<proteinExistence type="predicted"/>
<feature type="compositionally biased region" description="Basic residues" evidence="1">
    <location>
        <begin position="344"/>
        <end position="355"/>
    </location>
</feature>
<feature type="region of interest" description="Disordered" evidence="1">
    <location>
        <begin position="337"/>
        <end position="376"/>
    </location>
</feature>
<dbReference type="PANTHER" id="PTHR21636">
    <property type="entry name" value="PROTEIN DOK-7"/>
    <property type="match status" value="1"/>
</dbReference>
<dbReference type="SUPFAM" id="SSF50729">
    <property type="entry name" value="PH domain-like"/>
    <property type="match status" value="1"/>
</dbReference>
<dbReference type="InterPro" id="IPR002404">
    <property type="entry name" value="IRS_PTB"/>
</dbReference>
<feature type="compositionally biased region" description="Polar residues" evidence="1">
    <location>
        <begin position="575"/>
        <end position="584"/>
    </location>
</feature>
<organism evidence="3 4">
    <name type="scientific">Meganyctiphanes norvegica</name>
    <name type="common">Northern krill</name>
    <name type="synonym">Thysanopoda norvegica</name>
    <dbReference type="NCBI Taxonomy" id="48144"/>
    <lineage>
        <taxon>Eukaryota</taxon>
        <taxon>Metazoa</taxon>
        <taxon>Ecdysozoa</taxon>
        <taxon>Arthropoda</taxon>
        <taxon>Crustacea</taxon>
        <taxon>Multicrustacea</taxon>
        <taxon>Malacostraca</taxon>
        <taxon>Eumalacostraca</taxon>
        <taxon>Eucarida</taxon>
        <taxon>Euphausiacea</taxon>
        <taxon>Euphausiidae</taxon>
        <taxon>Meganyctiphanes</taxon>
    </lineage>
</organism>
<feature type="region of interest" description="Disordered" evidence="1">
    <location>
        <begin position="194"/>
        <end position="222"/>
    </location>
</feature>
<evidence type="ECO:0000313" key="4">
    <source>
        <dbReference type="Proteomes" id="UP001497623"/>
    </source>
</evidence>
<dbReference type="InterPro" id="IPR011993">
    <property type="entry name" value="PH-like_dom_sf"/>
</dbReference>
<dbReference type="PROSITE" id="PS51064">
    <property type="entry name" value="IRS_PTB"/>
    <property type="match status" value="1"/>
</dbReference>
<keyword evidence="4" id="KW-1185">Reference proteome</keyword>
<feature type="domain" description="IRS-type PTB" evidence="2">
    <location>
        <begin position="102"/>
        <end position="207"/>
    </location>
</feature>
<feature type="region of interest" description="Disordered" evidence="1">
    <location>
        <begin position="575"/>
        <end position="595"/>
    </location>
</feature>
<feature type="compositionally biased region" description="Polar residues" evidence="1">
    <location>
        <begin position="722"/>
        <end position="736"/>
    </location>
</feature>
<dbReference type="GO" id="GO:0019901">
    <property type="term" value="F:protein kinase binding"/>
    <property type="evidence" value="ECO:0007669"/>
    <property type="project" value="InterPro"/>
</dbReference>
<dbReference type="SMART" id="SM01244">
    <property type="entry name" value="IRS"/>
    <property type="match status" value="1"/>
</dbReference>
<accession>A0AAV2SBG6</accession>
<evidence type="ECO:0000256" key="1">
    <source>
        <dbReference type="SAM" id="MobiDB-lite"/>
    </source>
</evidence>
<evidence type="ECO:0000313" key="3">
    <source>
        <dbReference type="EMBL" id="CAL4175618.1"/>
    </source>
</evidence>
<dbReference type="Gene3D" id="2.30.29.30">
    <property type="entry name" value="Pleckstrin-homology domain (PH domain)/Phosphotyrosine-binding domain (PTB)"/>
    <property type="match status" value="2"/>
</dbReference>
<feature type="compositionally biased region" description="Low complexity" evidence="1">
    <location>
        <begin position="356"/>
        <end position="376"/>
    </location>
</feature>
<feature type="region of interest" description="Disordered" evidence="1">
    <location>
        <begin position="720"/>
        <end position="755"/>
    </location>
</feature>
<dbReference type="Proteomes" id="UP001497623">
    <property type="component" value="Unassembled WGS sequence"/>
</dbReference>
<dbReference type="EMBL" id="CAXKWB010054285">
    <property type="protein sequence ID" value="CAL4175618.1"/>
    <property type="molecule type" value="Genomic_DNA"/>
</dbReference>
<dbReference type="GO" id="GO:0007528">
    <property type="term" value="P:neuromuscular junction development"/>
    <property type="evidence" value="ECO:0007669"/>
    <property type="project" value="TreeGrafter"/>
</dbReference>
<name>A0AAV2SBG6_MEGNR</name>
<comment type="caution">
    <text evidence="3">The sequence shown here is derived from an EMBL/GenBank/DDBJ whole genome shotgun (WGS) entry which is preliminary data.</text>
</comment>
<protein>
    <recommendedName>
        <fullName evidence="2">IRS-type PTB domain-containing protein</fullName>
    </recommendedName>
</protein>